<evidence type="ECO:0000313" key="3">
    <source>
        <dbReference type="Proteomes" id="UP000750711"/>
    </source>
</evidence>
<dbReference type="Proteomes" id="UP000750711">
    <property type="component" value="Unassembled WGS sequence"/>
</dbReference>
<keyword evidence="3" id="KW-1185">Reference proteome</keyword>
<reference evidence="2" key="1">
    <citation type="submission" date="2021-03" db="EMBL/GenBank/DDBJ databases">
        <title>Comparative genomics and phylogenomic investigation of the class Geoglossomycetes provide insights into ecological specialization and systematics.</title>
        <authorList>
            <person name="Melie T."/>
            <person name="Pirro S."/>
            <person name="Miller A.N."/>
            <person name="Quandt A."/>
        </authorList>
    </citation>
    <scope>NUCLEOTIDE SEQUENCE</scope>
    <source>
        <strain evidence="2">CAQ_001_2017</strain>
    </source>
</reference>
<dbReference type="EMBL" id="JAGHQM010000696">
    <property type="protein sequence ID" value="KAH0558944.1"/>
    <property type="molecule type" value="Genomic_DNA"/>
</dbReference>
<name>A0A9P8LB01_9PEZI</name>
<accession>A0A9P8LB01</accession>
<protein>
    <recommendedName>
        <fullName evidence="1">DUF6697 domain-containing protein</fullName>
    </recommendedName>
</protein>
<dbReference type="InterPro" id="IPR046520">
    <property type="entry name" value="DUF6697"/>
</dbReference>
<sequence>MQARELEAESPGYSCPLFLRDESGGDYMYYGNYREPRFSDRLDYSRMLDEVPESMKEYWAKALTAKKRPAWVTEVFIDEGLISKELVTVNGVVDNDLAAELAEHIKAEDVLKAFKTADAEDGPSMRLYWEYLECVGYEVELYEALAARKRWMVERLLERSEAPSP</sequence>
<organism evidence="2 3">
    <name type="scientific">Trichoglossum hirsutum</name>
    <dbReference type="NCBI Taxonomy" id="265104"/>
    <lineage>
        <taxon>Eukaryota</taxon>
        <taxon>Fungi</taxon>
        <taxon>Dikarya</taxon>
        <taxon>Ascomycota</taxon>
        <taxon>Pezizomycotina</taxon>
        <taxon>Geoglossomycetes</taxon>
        <taxon>Geoglossales</taxon>
        <taxon>Geoglossaceae</taxon>
        <taxon>Trichoglossum</taxon>
    </lineage>
</organism>
<proteinExistence type="predicted"/>
<comment type="caution">
    <text evidence="2">The sequence shown here is derived from an EMBL/GenBank/DDBJ whole genome shotgun (WGS) entry which is preliminary data.</text>
</comment>
<evidence type="ECO:0000259" key="1">
    <source>
        <dbReference type="Pfam" id="PF20411"/>
    </source>
</evidence>
<gene>
    <name evidence="2" type="ORF">GP486_004426</name>
</gene>
<dbReference type="AlphaFoldDB" id="A0A9P8LB01"/>
<feature type="domain" description="DUF6697" evidence="1">
    <location>
        <begin position="14"/>
        <end position="147"/>
    </location>
</feature>
<evidence type="ECO:0000313" key="2">
    <source>
        <dbReference type="EMBL" id="KAH0558944.1"/>
    </source>
</evidence>
<dbReference type="Pfam" id="PF20411">
    <property type="entry name" value="DUF6697"/>
    <property type="match status" value="1"/>
</dbReference>